<reference evidence="2" key="2">
    <citation type="submission" date="2020-07" db="EMBL/GenBank/DDBJ databases">
        <authorList>
            <person name="Vera ALvarez R."/>
            <person name="Arias-Moreno D.M."/>
            <person name="Jimenez-Jacinto V."/>
            <person name="Jimenez-Bremont J.F."/>
            <person name="Swaminathan K."/>
            <person name="Moose S.P."/>
            <person name="Guerrero-Gonzalez M.L."/>
            <person name="Marino-Ramirez L."/>
            <person name="Landsman D."/>
            <person name="Rodriguez-Kessler M."/>
            <person name="Delgado-Sanchez P."/>
        </authorList>
    </citation>
    <scope>NUCLEOTIDE SEQUENCE</scope>
    <source>
        <tissue evidence="2">Cladode</tissue>
    </source>
</reference>
<organism evidence="2">
    <name type="scientific">Opuntia streptacantha</name>
    <name type="common">Prickly pear cactus</name>
    <name type="synonym">Opuntia cardona</name>
    <dbReference type="NCBI Taxonomy" id="393608"/>
    <lineage>
        <taxon>Eukaryota</taxon>
        <taxon>Viridiplantae</taxon>
        <taxon>Streptophyta</taxon>
        <taxon>Embryophyta</taxon>
        <taxon>Tracheophyta</taxon>
        <taxon>Spermatophyta</taxon>
        <taxon>Magnoliopsida</taxon>
        <taxon>eudicotyledons</taxon>
        <taxon>Gunneridae</taxon>
        <taxon>Pentapetalae</taxon>
        <taxon>Caryophyllales</taxon>
        <taxon>Cactineae</taxon>
        <taxon>Cactaceae</taxon>
        <taxon>Opuntioideae</taxon>
        <taxon>Opuntia</taxon>
    </lineage>
</organism>
<evidence type="ECO:0000313" key="2">
    <source>
        <dbReference type="EMBL" id="MBA4625550.1"/>
    </source>
</evidence>
<feature type="compositionally biased region" description="Polar residues" evidence="1">
    <location>
        <begin position="28"/>
        <end position="40"/>
    </location>
</feature>
<feature type="compositionally biased region" description="Polar residues" evidence="1">
    <location>
        <begin position="76"/>
        <end position="90"/>
    </location>
</feature>
<proteinExistence type="predicted"/>
<sequence>MTQVQKLRDLARKADEAAENQRSEGAGQRSNEMASNSGNAKSDDSKNNTNKNDQSDYHEAKPDLSMEGAGSEYGASITSDEGSSGNTTYFETDEMEILKVVDPVVEEANWDDLRPDGLFDQAVDSCQWWDFWT</sequence>
<feature type="region of interest" description="Disordered" evidence="1">
    <location>
        <begin position="1"/>
        <end position="90"/>
    </location>
</feature>
<feature type="compositionally biased region" description="Basic and acidic residues" evidence="1">
    <location>
        <begin position="1"/>
        <end position="22"/>
    </location>
</feature>
<dbReference type="EMBL" id="GISG01052632">
    <property type="protein sequence ID" value="MBA4625549.1"/>
    <property type="molecule type" value="Transcribed_RNA"/>
</dbReference>
<accession>A0A7C8YTL0</accession>
<evidence type="ECO:0000256" key="1">
    <source>
        <dbReference type="SAM" id="MobiDB-lite"/>
    </source>
</evidence>
<feature type="compositionally biased region" description="Basic and acidic residues" evidence="1">
    <location>
        <begin position="53"/>
        <end position="64"/>
    </location>
</feature>
<name>A0A7C8YTL0_OPUST</name>
<dbReference type="AlphaFoldDB" id="A0A7C8YTL0"/>
<reference evidence="2" key="1">
    <citation type="journal article" date="2013" name="J. Plant Res.">
        <title>Effect of fungi and light on seed germination of three Opuntia species from semiarid lands of central Mexico.</title>
        <authorList>
            <person name="Delgado-Sanchez P."/>
            <person name="Jimenez-Bremont J.F."/>
            <person name="Guerrero-Gonzalez Mde L."/>
            <person name="Flores J."/>
        </authorList>
    </citation>
    <scope>NUCLEOTIDE SEQUENCE</scope>
    <source>
        <tissue evidence="2">Cladode</tissue>
    </source>
</reference>
<protein>
    <submittedName>
        <fullName evidence="2">Uncharacterized protein</fullName>
    </submittedName>
</protein>
<dbReference type="EMBL" id="GISG01052633">
    <property type="protein sequence ID" value="MBA4625550.1"/>
    <property type="molecule type" value="Transcribed_RNA"/>
</dbReference>